<comment type="subcellular location">
    <subcellularLocation>
        <location evidence="1">Nucleus</location>
    </subcellularLocation>
</comment>
<dbReference type="PANTHER" id="PTHR15074:SF0">
    <property type="entry name" value="METHYL-CPG-BINDING DOMAIN PROTEIN 4-LIKE PROTEIN"/>
    <property type="match status" value="1"/>
</dbReference>
<feature type="compositionally biased region" description="Polar residues" evidence="3">
    <location>
        <begin position="1025"/>
        <end position="1036"/>
    </location>
</feature>
<proteinExistence type="predicted"/>
<feature type="region of interest" description="Disordered" evidence="3">
    <location>
        <begin position="1"/>
        <end position="194"/>
    </location>
</feature>
<evidence type="ECO:0000313" key="6">
    <source>
        <dbReference type="Proteomes" id="UP001302367"/>
    </source>
</evidence>
<dbReference type="Proteomes" id="UP001302367">
    <property type="component" value="Chromosome 9"/>
</dbReference>
<feature type="compositionally biased region" description="Polar residues" evidence="3">
    <location>
        <begin position="746"/>
        <end position="785"/>
    </location>
</feature>
<evidence type="ECO:0000259" key="4">
    <source>
        <dbReference type="Pfam" id="PF00730"/>
    </source>
</evidence>
<reference evidence="5 6" key="1">
    <citation type="submission" date="2023-09" db="EMBL/GenBank/DDBJ databases">
        <title>Complete-Gapless Cercospora beticola genome.</title>
        <authorList>
            <person name="Wyatt N.A."/>
            <person name="Spanner R.E."/>
            <person name="Bolton M.D."/>
        </authorList>
    </citation>
    <scope>NUCLEOTIDE SEQUENCE [LARGE SCALE GENOMIC DNA]</scope>
    <source>
        <strain evidence="5">Cb09-40</strain>
    </source>
</reference>
<feature type="compositionally biased region" description="Basic and acidic residues" evidence="3">
    <location>
        <begin position="930"/>
        <end position="941"/>
    </location>
</feature>
<feature type="compositionally biased region" description="Basic and acidic residues" evidence="3">
    <location>
        <begin position="563"/>
        <end position="581"/>
    </location>
</feature>
<accession>A0ABZ0P910</accession>
<feature type="compositionally biased region" description="Basic residues" evidence="3">
    <location>
        <begin position="161"/>
        <end position="171"/>
    </location>
</feature>
<feature type="compositionally biased region" description="Polar residues" evidence="3">
    <location>
        <begin position="845"/>
        <end position="873"/>
    </location>
</feature>
<protein>
    <recommendedName>
        <fullName evidence="4">HhH-GPD domain-containing protein</fullName>
    </recommendedName>
</protein>
<feature type="region of interest" description="Disordered" evidence="3">
    <location>
        <begin position="971"/>
        <end position="1061"/>
    </location>
</feature>
<dbReference type="RefSeq" id="XP_065459663.1">
    <property type="nucleotide sequence ID" value="XM_065603591.1"/>
</dbReference>
<evidence type="ECO:0000313" key="5">
    <source>
        <dbReference type="EMBL" id="WPB08132.1"/>
    </source>
</evidence>
<feature type="compositionally biased region" description="Acidic residues" evidence="3">
    <location>
        <begin position="514"/>
        <end position="553"/>
    </location>
</feature>
<feature type="compositionally biased region" description="Polar residues" evidence="3">
    <location>
        <begin position="913"/>
        <end position="927"/>
    </location>
</feature>
<dbReference type="PANTHER" id="PTHR15074">
    <property type="entry name" value="METHYL-CPG-BINDING PROTEIN"/>
    <property type="match status" value="1"/>
</dbReference>
<feature type="compositionally biased region" description="Low complexity" evidence="3">
    <location>
        <begin position="942"/>
        <end position="951"/>
    </location>
</feature>
<feature type="compositionally biased region" description="Basic and acidic residues" evidence="3">
    <location>
        <begin position="244"/>
        <end position="255"/>
    </location>
</feature>
<evidence type="ECO:0000256" key="2">
    <source>
        <dbReference type="ARBA" id="ARBA00023242"/>
    </source>
</evidence>
<keyword evidence="2" id="KW-0539">Nucleus</keyword>
<feature type="domain" description="HhH-GPD" evidence="4">
    <location>
        <begin position="1116"/>
        <end position="1179"/>
    </location>
</feature>
<feature type="compositionally biased region" description="Low complexity" evidence="3">
    <location>
        <begin position="493"/>
        <end position="509"/>
    </location>
</feature>
<feature type="compositionally biased region" description="Basic residues" evidence="3">
    <location>
        <begin position="60"/>
        <end position="69"/>
    </location>
</feature>
<gene>
    <name evidence="5" type="ORF">RHO25_012796</name>
</gene>
<feature type="compositionally biased region" description="Basic residues" evidence="3">
    <location>
        <begin position="1"/>
        <end position="10"/>
    </location>
</feature>
<dbReference type="Gene3D" id="1.10.340.30">
    <property type="entry name" value="Hypothetical protein, domain 2"/>
    <property type="match status" value="1"/>
</dbReference>
<feature type="compositionally biased region" description="Acidic residues" evidence="3">
    <location>
        <begin position="374"/>
        <end position="386"/>
    </location>
</feature>
<dbReference type="GeneID" id="35435100"/>
<dbReference type="InterPro" id="IPR011257">
    <property type="entry name" value="DNA_glycosylase"/>
</dbReference>
<feature type="compositionally biased region" description="Basic and acidic residues" evidence="3">
    <location>
        <begin position="1440"/>
        <end position="1449"/>
    </location>
</feature>
<feature type="compositionally biased region" description="Polar residues" evidence="3">
    <location>
        <begin position="1380"/>
        <end position="1410"/>
    </location>
</feature>
<dbReference type="SUPFAM" id="SSF48150">
    <property type="entry name" value="DNA-glycosylase"/>
    <property type="match status" value="1"/>
</dbReference>
<sequence>MDLREARKRSFSSSGLPADGSLRQSKKKRKRDDKAELQQTETPGIADAASVLIAPSKDRSGKRKRRREKQKLQLETGDSEAGGLSAAQPKTERTNVEFQPDTSKKPNKDRAVAGTTGQVSGKQHKDAKSAAAHSALPSSTVTTGDTAKPNQASNGREPQPRKKHKKKKKPKDKAVASSSHDSTKAASAKNPDETFIMDWEAIERSAAMKLTTEDVLWGNLTREQRVQMEEHYIGPAITPTIPTHDQEVDSSKADDSAGIEVDSSIDTSSDEESVGSPPARQPHIPGSVVAREIPSASNARTQVAQTATASSNENKPLVSKLHQPNSRGLFKAFGERRFSGVPATTNTKDTLANTQAKFKRLSAAIKQRRQEASSDSDDDSSSESDSGDSGLVSKPTMRGSIHESFTSHMPTLDKDEGKDATPASGDLEADSDDDHAETQVNSIPSAAEVLNSDGKMSDESVELANNDNLTLAPDRGQTVSPNSDEDMEAEITAPPYAAAEDLAAAASPPNENFGSEDAEDYAAGQDDDLEHEELPEDELQDQDADEAAAEEEEHATSAFDNGRSVEEVGHMTDGDDSSHASEDDDPEEDVALPSRHVGHASSAGDSTTSDVDVIDADMSEAPAQDDSKQIDDALDSDDVADAMSDLHETNAEAQDGLDTTMVSTSSAQSYQAAQNITDLPAEASGDNSSDNASDRSREVPEEIHQATNIDILEEPATVVQSAIEPPRTQLTASQRQEAAGIPQPRPNTSSTANGNVKTTAASNDRGGTSSGHSPGPQAQSNNDPTLLSFKDFVPATIDSQNNAAAESQELDNSVLEDVFDGTRPLPEGEDSKIPSPPAGTEDELLTNNDSIPHNSSQLSSASVDAGHRNTTIISDLAPQAAPPPELTLSDSDTESSEDGDDPGRSGFGVAIATRNNANGGNEEQTNAADGPREDQRSDDTTSSRSPSPSTPIANVPSNIPAAVLAAINVATGKSPISSVKRRKMTGNKSTHFSTPTRPRLPEQSQTPSGKLPVSSRQHRSDPESTEQQESAHLSSSVKHEPADAPPSVRKRRSPAKKTGTISEHFIEDRVDLYNTTAGKRRKVPAGQSGNPFPPIGQSFFGIIQEKTWQEPFWMIVATVLLNKTTGRQAAPTFWKIKRRWPEAADLANADYDELFEMIKHLGLQHQRTKRLQALAAAWHADPPQTGKRHRTLHYPGKGDGKQFKKDETIEEDADDCAGALEIAHIPGCGPYSWDSWRIFCRDVLRGVAEDYRGTNSKQDGFEPEWKRVVPGDKELRACLRWMWLKEGIVWDPLTGNKRDATAEEMEKAERGEVELEDEVEAKFAAQAAGADISSPEKVTRGDYALDQESRRELRALDIPIDGPATTQEVDKGADWALKNSQAQTTDAEGSQREASSTKEPVTNVGKSNIVQRKRRKTSDTRDEQVQSEAAPVTTRRTRAKKGDVQHEETTESPAVKKTAPVKKSEATNTVTTRRQSARLLENTGLV</sequence>
<feature type="region of interest" description="Disordered" evidence="3">
    <location>
        <begin position="361"/>
        <end position="957"/>
    </location>
</feature>
<feature type="region of interest" description="Disordered" evidence="3">
    <location>
        <begin position="1380"/>
        <end position="1486"/>
    </location>
</feature>
<dbReference type="Pfam" id="PF00730">
    <property type="entry name" value="HhH-GPD"/>
    <property type="match status" value="1"/>
</dbReference>
<feature type="compositionally biased region" description="Polar residues" evidence="3">
    <location>
        <begin position="986"/>
        <end position="1008"/>
    </location>
</feature>
<evidence type="ECO:0000256" key="3">
    <source>
        <dbReference type="SAM" id="MobiDB-lite"/>
    </source>
</evidence>
<feature type="compositionally biased region" description="Acidic residues" evidence="3">
    <location>
        <begin position="891"/>
        <end position="900"/>
    </location>
</feature>
<dbReference type="EMBL" id="CP134192">
    <property type="protein sequence ID" value="WPB08132.1"/>
    <property type="molecule type" value="Genomic_DNA"/>
</dbReference>
<name>A0ABZ0P910_CERBT</name>
<keyword evidence="6" id="KW-1185">Reference proteome</keyword>
<feature type="compositionally biased region" description="Basic and acidic residues" evidence="3">
    <location>
        <begin position="692"/>
        <end position="704"/>
    </location>
</feature>
<feature type="region of interest" description="Disordered" evidence="3">
    <location>
        <begin position="236"/>
        <end position="286"/>
    </location>
</feature>
<dbReference type="InterPro" id="IPR003265">
    <property type="entry name" value="HhH-GPD_domain"/>
</dbReference>
<feature type="compositionally biased region" description="Low complexity" evidence="3">
    <location>
        <begin position="129"/>
        <end position="139"/>
    </location>
</feature>
<evidence type="ECO:0000256" key="1">
    <source>
        <dbReference type="ARBA" id="ARBA00004123"/>
    </source>
</evidence>
<feature type="compositionally biased region" description="Low complexity" evidence="3">
    <location>
        <begin position="681"/>
        <end position="691"/>
    </location>
</feature>
<organism evidence="5 6">
    <name type="scientific">Cercospora beticola</name>
    <name type="common">Sugarbeet leaf spot fungus</name>
    <dbReference type="NCBI Taxonomy" id="122368"/>
    <lineage>
        <taxon>Eukaryota</taxon>
        <taxon>Fungi</taxon>
        <taxon>Dikarya</taxon>
        <taxon>Ascomycota</taxon>
        <taxon>Pezizomycotina</taxon>
        <taxon>Dothideomycetes</taxon>
        <taxon>Dothideomycetidae</taxon>
        <taxon>Mycosphaerellales</taxon>
        <taxon>Mycosphaerellaceae</taxon>
        <taxon>Cercospora</taxon>
    </lineage>
</organism>
<feature type="compositionally biased region" description="Low complexity" evidence="3">
    <location>
        <begin position="665"/>
        <end position="674"/>
    </location>
</feature>
<dbReference type="InterPro" id="IPR045138">
    <property type="entry name" value="MeCP2/MBD4"/>
</dbReference>
<feature type="compositionally biased region" description="Basic and acidic residues" evidence="3">
    <location>
        <begin position="102"/>
        <end position="111"/>
    </location>
</feature>
<feature type="compositionally biased region" description="Polar residues" evidence="3">
    <location>
        <begin position="140"/>
        <end position="156"/>
    </location>
</feature>